<feature type="chain" id="PRO_5046150098" description="Cytochrome c7-like domain-containing protein" evidence="1">
    <location>
        <begin position="45"/>
        <end position="174"/>
    </location>
</feature>
<comment type="caution">
    <text evidence="2">The sequence shown here is derived from an EMBL/GenBank/DDBJ whole genome shotgun (WGS) entry which is preliminary data.</text>
</comment>
<dbReference type="Gene3D" id="1.10.720.180">
    <property type="match status" value="1"/>
</dbReference>
<gene>
    <name evidence="2" type="ORF">H6A60_10535</name>
</gene>
<evidence type="ECO:0000313" key="2">
    <source>
        <dbReference type="EMBL" id="MBM6704911.1"/>
    </source>
</evidence>
<dbReference type="Proteomes" id="UP000715095">
    <property type="component" value="Unassembled WGS sequence"/>
</dbReference>
<dbReference type="SUPFAM" id="SSF48695">
    <property type="entry name" value="Multiheme cytochromes"/>
    <property type="match status" value="1"/>
</dbReference>
<name>A0ABS2DU79_9BURK</name>
<feature type="signal peptide" evidence="1">
    <location>
        <begin position="1"/>
        <end position="44"/>
    </location>
</feature>
<evidence type="ECO:0000256" key="1">
    <source>
        <dbReference type="SAM" id="SignalP"/>
    </source>
</evidence>
<keyword evidence="1" id="KW-0732">Signal</keyword>
<accession>A0ABS2DU79</accession>
<proteinExistence type="predicted"/>
<dbReference type="InterPro" id="IPR036280">
    <property type="entry name" value="Multihaem_cyt_sf"/>
</dbReference>
<keyword evidence="3" id="KW-1185">Reference proteome</keyword>
<sequence length="174" mass="18346">MNFVNVSVGEDVMNTHVASRKGLRRAAALFSVLVLGALSRPLTAAGVAEDGDPTIDMAGCTVCHKMAPKLTAHSPREMHVFHKGKTPQPEAECFQCHIDAGTVPTKVNVFAQPQRNACGGCHPTVLKPGMPGASTETLAFDHQTLPTDDGCASCHSPADLRAVHLKAVEAAENK</sequence>
<organism evidence="2 3">
    <name type="scientific">Sutterella massiliensis</name>
    <dbReference type="NCBI Taxonomy" id="1816689"/>
    <lineage>
        <taxon>Bacteria</taxon>
        <taxon>Pseudomonadati</taxon>
        <taxon>Pseudomonadota</taxon>
        <taxon>Betaproteobacteria</taxon>
        <taxon>Burkholderiales</taxon>
        <taxon>Sutterellaceae</taxon>
        <taxon>Sutterella</taxon>
    </lineage>
</organism>
<protein>
    <recommendedName>
        <fullName evidence="4">Cytochrome c7-like domain-containing protein</fullName>
    </recommendedName>
</protein>
<dbReference type="RefSeq" id="WP_205104386.1">
    <property type="nucleotide sequence ID" value="NZ_JACJJC010000026.1"/>
</dbReference>
<evidence type="ECO:0008006" key="4">
    <source>
        <dbReference type="Google" id="ProtNLM"/>
    </source>
</evidence>
<dbReference type="EMBL" id="JACJJC010000026">
    <property type="protein sequence ID" value="MBM6704911.1"/>
    <property type="molecule type" value="Genomic_DNA"/>
</dbReference>
<evidence type="ECO:0000313" key="3">
    <source>
        <dbReference type="Proteomes" id="UP000715095"/>
    </source>
</evidence>
<reference evidence="2 3" key="1">
    <citation type="journal article" date="2021" name="Sci. Rep.">
        <title>The distribution of antibiotic resistance genes in chicken gut microbiota commensals.</title>
        <authorList>
            <person name="Juricova H."/>
            <person name="Matiasovicova J."/>
            <person name="Kubasova T."/>
            <person name="Cejkova D."/>
            <person name="Rychlik I."/>
        </authorList>
    </citation>
    <scope>NUCLEOTIDE SEQUENCE [LARGE SCALE GENOMIC DNA]</scope>
    <source>
        <strain evidence="2 3">An829</strain>
    </source>
</reference>